<proteinExistence type="predicted"/>
<keyword evidence="2" id="KW-1185">Reference proteome</keyword>
<comment type="caution">
    <text evidence="1">The sequence shown here is derived from an EMBL/GenBank/DDBJ whole genome shotgun (WGS) entry which is preliminary data.</text>
</comment>
<reference evidence="1 2" key="1">
    <citation type="journal article" date="2014" name="BMC Genomics">
        <title>Adaptive genomic structural variation in the grape powdery mildew pathogen, Erysiphe necator.</title>
        <authorList>
            <person name="Jones L."/>
            <person name="Riaz S."/>
            <person name="Morales-Cruz A."/>
            <person name="Amrine K.C."/>
            <person name="McGuire B."/>
            <person name="Gubler W.D."/>
            <person name="Walker M.A."/>
            <person name="Cantu D."/>
        </authorList>
    </citation>
    <scope>NUCLEOTIDE SEQUENCE [LARGE SCALE GENOMIC DNA]</scope>
    <source>
        <strain evidence="2">c</strain>
    </source>
</reference>
<protein>
    <submittedName>
        <fullName evidence="1">Uncharacterized protein</fullName>
    </submittedName>
</protein>
<evidence type="ECO:0000313" key="2">
    <source>
        <dbReference type="Proteomes" id="UP000030854"/>
    </source>
</evidence>
<evidence type="ECO:0000313" key="1">
    <source>
        <dbReference type="EMBL" id="KHJ33959.1"/>
    </source>
</evidence>
<dbReference type="EMBL" id="JNVN01001132">
    <property type="protein sequence ID" value="KHJ33959.1"/>
    <property type="molecule type" value="Genomic_DNA"/>
</dbReference>
<dbReference type="AlphaFoldDB" id="A0A0B1PBC8"/>
<sequence>MLNKRIEWQMNNPTRGLKYVTLDKESTQLLVFTDSSFANNMDTSSQIGFVIVLVDKNKKANLIHWSSIKCKRITRSVLAAELFGMVHGFDIGVAIKSTLDMILSTTVPLILCTDSKSLYECLVKLGTTQEKRLMVDLMSLRQSYERRLITEIRWIKGSTNPADAMTKSSPCKALQHIIDTNTVEIEINEWVERDNYALKN</sequence>
<dbReference type="GO" id="GO:0003676">
    <property type="term" value="F:nucleic acid binding"/>
    <property type="evidence" value="ECO:0007669"/>
    <property type="project" value="InterPro"/>
</dbReference>
<organism evidence="1 2">
    <name type="scientific">Uncinula necator</name>
    <name type="common">Grape powdery mildew</name>
    <dbReference type="NCBI Taxonomy" id="52586"/>
    <lineage>
        <taxon>Eukaryota</taxon>
        <taxon>Fungi</taxon>
        <taxon>Dikarya</taxon>
        <taxon>Ascomycota</taxon>
        <taxon>Pezizomycotina</taxon>
        <taxon>Leotiomycetes</taxon>
        <taxon>Erysiphales</taxon>
        <taxon>Erysiphaceae</taxon>
        <taxon>Erysiphe</taxon>
    </lineage>
</organism>
<gene>
    <name evidence="1" type="ORF">EV44_g3873</name>
</gene>
<dbReference type="HOGENOM" id="CLU_002055_1_2_1"/>
<dbReference type="InterPro" id="IPR036397">
    <property type="entry name" value="RNaseH_sf"/>
</dbReference>
<accession>A0A0B1PBC8</accession>
<dbReference type="Proteomes" id="UP000030854">
    <property type="component" value="Unassembled WGS sequence"/>
</dbReference>
<dbReference type="Gene3D" id="3.30.420.10">
    <property type="entry name" value="Ribonuclease H-like superfamily/Ribonuclease H"/>
    <property type="match status" value="1"/>
</dbReference>
<name>A0A0B1PBC8_UNCNE</name>
<dbReference type="STRING" id="52586.A0A0B1PBC8"/>
<dbReference type="OMA" id="NEWVERD"/>